<organism evidence="9 10">
    <name type="scientific">Niastella soli</name>
    <dbReference type="NCBI Taxonomy" id="2821487"/>
    <lineage>
        <taxon>Bacteria</taxon>
        <taxon>Pseudomonadati</taxon>
        <taxon>Bacteroidota</taxon>
        <taxon>Chitinophagia</taxon>
        <taxon>Chitinophagales</taxon>
        <taxon>Chitinophagaceae</taxon>
        <taxon>Niastella</taxon>
    </lineage>
</organism>
<dbReference type="PROSITE" id="PS51462">
    <property type="entry name" value="NUDIX"/>
    <property type="match status" value="1"/>
</dbReference>
<dbReference type="RefSeq" id="WP_209139812.1">
    <property type="nucleotide sequence ID" value="NZ_JAGHKO010000004.1"/>
</dbReference>
<dbReference type="EMBL" id="JAGHKO010000004">
    <property type="protein sequence ID" value="MBO9201758.1"/>
    <property type="molecule type" value="Genomic_DNA"/>
</dbReference>
<evidence type="ECO:0000256" key="3">
    <source>
        <dbReference type="ARBA" id="ARBA00007275"/>
    </source>
</evidence>
<dbReference type="Gene3D" id="3.90.79.10">
    <property type="entry name" value="Nucleoside Triphosphate Pyrophosphohydrolase"/>
    <property type="match status" value="1"/>
</dbReference>
<evidence type="ECO:0000256" key="6">
    <source>
        <dbReference type="ARBA" id="ARBA00032162"/>
    </source>
</evidence>
<dbReference type="InterPro" id="IPR000086">
    <property type="entry name" value="NUDIX_hydrolase_dom"/>
</dbReference>
<accession>A0ABS3YV52</accession>
<feature type="domain" description="Nudix hydrolase" evidence="8">
    <location>
        <begin position="42"/>
        <end position="172"/>
    </location>
</feature>
<keyword evidence="10" id="KW-1185">Reference proteome</keyword>
<evidence type="ECO:0000256" key="5">
    <source>
        <dbReference type="ARBA" id="ARBA00022801"/>
    </source>
</evidence>
<comment type="cofactor">
    <cofactor evidence="2">
        <name>Mg(2+)</name>
        <dbReference type="ChEBI" id="CHEBI:18420"/>
    </cofactor>
</comment>
<protein>
    <recommendedName>
        <fullName evidence="4">GDP-mannose pyrophosphatase</fullName>
    </recommendedName>
    <alternativeName>
        <fullName evidence="6">GDP-mannose hydrolase</fullName>
    </alternativeName>
    <alternativeName>
        <fullName evidence="7">GDPMK</fullName>
    </alternativeName>
</protein>
<dbReference type="SUPFAM" id="SSF55811">
    <property type="entry name" value="Nudix"/>
    <property type="match status" value="1"/>
</dbReference>
<dbReference type="PANTHER" id="PTHR11839:SF18">
    <property type="entry name" value="NUDIX HYDROLASE DOMAIN-CONTAINING PROTEIN"/>
    <property type="match status" value="1"/>
</dbReference>
<evidence type="ECO:0000313" key="9">
    <source>
        <dbReference type="EMBL" id="MBO9201758.1"/>
    </source>
</evidence>
<dbReference type="CDD" id="cd03424">
    <property type="entry name" value="NUDIX_ADPRase_Nudt5_UGPPase_Nudt14"/>
    <property type="match status" value="1"/>
</dbReference>
<sequence length="185" mass="21644">MRDLKWKTLKSEYLFKDMWFTVRKDTCERPDGKLVTPYYVYEFPTWVTAVALTEDGKIILERQYRHGLGETHLEIPGGCVDDTDKNYEDAIARELLEETGYAFTHYEYLGKTSANPSTNNNWMHMYLVTGGKKVKDQEFDDNEDIEIHLVSMEELKQLLRDNQIIQSMHVTALMYALAKLGELKF</sequence>
<proteinExistence type="inferred from homology"/>
<dbReference type="Pfam" id="PF00293">
    <property type="entry name" value="NUDIX"/>
    <property type="match status" value="1"/>
</dbReference>
<dbReference type="InterPro" id="IPR015797">
    <property type="entry name" value="NUDIX_hydrolase-like_dom_sf"/>
</dbReference>
<evidence type="ECO:0000259" key="8">
    <source>
        <dbReference type="PROSITE" id="PS51462"/>
    </source>
</evidence>
<dbReference type="Proteomes" id="UP000677244">
    <property type="component" value="Unassembled WGS sequence"/>
</dbReference>
<evidence type="ECO:0000313" key="10">
    <source>
        <dbReference type="Proteomes" id="UP000677244"/>
    </source>
</evidence>
<dbReference type="PANTHER" id="PTHR11839">
    <property type="entry name" value="UDP/ADP-SUGAR PYROPHOSPHATASE"/>
    <property type="match status" value="1"/>
</dbReference>
<comment type="caution">
    <text evidence="9">The sequence shown here is derived from an EMBL/GenBank/DDBJ whole genome shotgun (WGS) entry which is preliminary data.</text>
</comment>
<dbReference type="GO" id="GO:0016787">
    <property type="term" value="F:hydrolase activity"/>
    <property type="evidence" value="ECO:0007669"/>
    <property type="project" value="UniProtKB-KW"/>
</dbReference>
<evidence type="ECO:0000256" key="4">
    <source>
        <dbReference type="ARBA" id="ARBA00016377"/>
    </source>
</evidence>
<name>A0ABS3YV52_9BACT</name>
<evidence type="ECO:0000256" key="1">
    <source>
        <dbReference type="ARBA" id="ARBA00000847"/>
    </source>
</evidence>
<keyword evidence="5 9" id="KW-0378">Hydrolase</keyword>
<comment type="similarity">
    <text evidence="3">Belongs to the Nudix hydrolase family. NudK subfamily.</text>
</comment>
<reference evidence="9 10" key="1">
    <citation type="submission" date="2021-03" db="EMBL/GenBank/DDBJ databases">
        <title>Assistant Professor.</title>
        <authorList>
            <person name="Huq M.A."/>
        </authorList>
    </citation>
    <scope>NUCLEOTIDE SEQUENCE [LARGE SCALE GENOMIC DNA]</scope>
    <source>
        <strain evidence="9 10">MAH-29</strain>
    </source>
</reference>
<evidence type="ECO:0000256" key="7">
    <source>
        <dbReference type="ARBA" id="ARBA00032272"/>
    </source>
</evidence>
<comment type="catalytic activity">
    <reaction evidence="1">
        <text>GDP-alpha-D-mannose + H2O = alpha-D-mannose 1-phosphate + GMP + 2 H(+)</text>
        <dbReference type="Rhea" id="RHEA:27978"/>
        <dbReference type="ChEBI" id="CHEBI:15377"/>
        <dbReference type="ChEBI" id="CHEBI:15378"/>
        <dbReference type="ChEBI" id="CHEBI:57527"/>
        <dbReference type="ChEBI" id="CHEBI:58115"/>
        <dbReference type="ChEBI" id="CHEBI:58409"/>
    </reaction>
</comment>
<gene>
    <name evidence="9" type="ORF">J7I42_15860</name>
</gene>
<evidence type="ECO:0000256" key="2">
    <source>
        <dbReference type="ARBA" id="ARBA00001946"/>
    </source>
</evidence>